<proteinExistence type="predicted"/>
<dbReference type="PROSITE" id="PS51755">
    <property type="entry name" value="OMPR_PHOB"/>
    <property type="match status" value="1"/>
</dbReference>
<keyword evidence="4" id="KW-0805">Transcription regulation</keyword>
<name>A0A1I1L2L1_9CLOT</name>
<evidence type="ECO:0000313" key="12">
    <source>
        <dbReference type="EMBL" id="SFC67165.1"/>
    </source>
</evidence>
<dbReference type="PANTHER" id="PTHR48111:SF21">
    <property type="entry name" value="DNA-BINDING DUAL MASTER TRANSCRIPTIONAL REGULATOR RPAA"/>
    <property type="match status" value="1"/>
</dbReference>
<evidence type="ECO:0000259" key="11">
    <source>
        <dbReference type="PROSITE" id="PS51755"/>
    </source>
</evidence>
<dbReference type="EMBL" id="FOMG01000007">
    <property type="protein sequence ID" value="SFC67165.1"/>
    <property type="molecule type" value="Genomic_DNA"/>
</dbReference>
<dbReference type="Gene3D" id="3.40.50.2300">
    <property type="match status" value="1"/>
</dbReference>
<dbReference type="Pfam" id="PF00486">
    <property type="entry name" value="Trans_reg_C"/>
    <property type="match status" value="1"/>
</dbReference>
<dbReference type="Proteomes" id="UP000199263">
    <property type="component" value="Unassembled WGS sequence"/>
</dbReference>
<reference evidence="12 13" key="1">
    <citation type="submission" date="2016-10" db="EMBL/GenBank/DDBJ databases">
        <authorList>
            <person name="de Groot N.N."/>
        </authorList>
    </citation>
    <scope>NUCLEOTIDE SEQUENCE [LARGE SCALE GENOMIC DNA]</scope>
    <source>
        <strain evidence="12 13">DSM 12992</strain>
    </source>
</reference>
<dbReference type="InterPro" id="IPR001789">
    <property type="entry name" value="Sig_transdc_resp-reg_receiver"/>
</dbReference>
<evidence type="ECO:0000256" key="6">
    <source>
        <dbReference type="ARBA" id="ARBA00023163"/>
    </source>
</evidence>
<dbReference type="PANTHER" id="PTHR48111">
    <property type="entry name" value="REGULATOR OF RPOS"/>
    <property type="match status" value="1"/>
</dbReference>
<protein>
    <recommendedName>
        <fullName evidence="1">Stage 0 sporulation protein A homolog</fullName>
    </recommendedName>
</protein>
<evidence type="ECO:0000256" key="2">
    <source>
        <dbReference type="ARBA" id="ARBA00022553"/>
    </source>
</evidence>
<dbReference type="SUPFAM" id="SSF46894">
    <property type="entry name" value="C-terminal effector domain of the bipartite response regulators"/>
    <property type="match status" value="1"/>
</dbReference>
<dbReference type="GO" id="GO:0000976">
    <property type="term" value="F:transcription cis-regulatory region binding"/>
    <property type="evidence" value="ECO:0007669"/>
    <property type="project" value="TreeGrafter"/>
</dbReference>
<comment type="function">
    <text evidence="7">May play the central regulatory role in sporulation. It may be an element of the effector pathway responsible for the activation of sporulation genes in response to nutritional stress. Spo0A may act in concert with spo0H (a sigma factor) to control the expression of some genes that are critical to the sporulation process.</text>
</comment>
<dbReference type="GO" id="GO:0032993">
    <property type="term" value="C:protein-DNA complex"/>
    <property type="evidence" value="ECO:0007669"/>
    <property type="project" value="TreeGrafter"/>
</dbReference>
<dbReference type="Gene3D" id="6.10.250.690">
    <property type="match status" value="1"/>
</dbReference>
<evidence type="ECO:0000256" key="7">
    <source>
        <dbReference type="ARBA" id="ARBA00024867"/>
    </source>
</evidence>
<sequence length="229" mass="26826">MDKILGKILIIDSDESINQITDMYLKKSGYKTKFALNGKEIQKLFIEYKPDIVLLDLLTKNIHGIDFLKWVRNQSNIPVIIITQKNDTFDKVLALDLGADDYIVKPFEPEELIARLKAVLRRYCIKSVKSQIIFLSDLVIYLNSYRVVYKDKDLKMPLKEFELLCYLANNKNKVFTRKELLCEVWGHDYLGDSRTVDVHIKRLREKLNGSINWSIQTVWGIGYKFEVKE</sequence>
<gene>
    <name evidence="12" type="ORF">SAMN05421842_10739</name>
</gene>
<dbReference type="Gene3D" id="1.10.10.10">
    <property type="entry name" value="Winged helix-like DNA-binding domain superfamily/Winged helix DNA-binding domain"/>
    <property type="match status" value="1"/>
</dbReference>
<feature type="DNA-binding region" description="OmpR/PhoB-type" evidence="9">
    <location>
        <begin position="130"/>
        <end position="227"/>
    </location>
</feature>
<evidence type="ECO:0000313" key="13">
    <source>
        <dbReference type="Proteomes" id="UP000199263"/>
    </source>
</evidence>
<dbReference type="SMART" id="SM00448">
    <property type="entry name" value="REC"/>
    <property type="match status" value="1"/>
</dbReference>
<feature type="modified residue" description="4-aspartylphosphate" evidence="8">
    <location>
        <position position="56"/>
    </location>
</feature>
<dbReference type="AlphaFoldDB" id="A0A1I1L2L1"/>
<dbReference type="GO" id="GO:0006355">
    <property type="term" value="P:regulation of DNA-templated transcription"/>
    <property type="evidence" value="ECO:0007669"/>
    <property type="project" value="InterPro"/>
</dbReference>
<keyword evidence="5 9" id="KW-0238">DNA-binding</keyword>
<dbReference type="SMART" id="SM00862">
    <property type="entry name" value="Trans_reg_C"/>
    <property type="match status" value="1"/>
</dbReference>
<evidence type="ECO:0000256" key="5">
    <source>
        <dbReference type="ARBA" id="ARBA00023125"/>
    </source>
</evidence>
<feature type="domain" description="OmpR/PhoB-type" evidence="11">
    <location>
        <begin position="130"/>
        <end position="227"/>
    </location>
</feature>
<dbReference type="Pfam" id="PF00072">
    <property type="entry name" value="Response_reg"/>
    <property type="match status" value="1"/>
</dbReference>
<evidence type="ECO:0000256" key="8">
    <source>
        <dbReference type="PROSITE-ProRule" id="PRU00169"/>
    </source>
</evidence>
<organism evidence="12 13">
    <name type="scientific">Clostridium uliginosum</name>
    <dbReference type="NCBI Taxonomy" id="119641"/>
    <lineage>
        <taxon>Bacteria</taxon>
        <taxon>Bacillati</taxon>
        <taxon>Bacillota</taxon>
        <taxon>Clostridia</taxon>
        <taxon>Eubacteriales</taxon>
        <taxon>Clostridiaceae</taxon>
        <taxon>Clostridium</taxon>
    </lineage>
</organism>
<dbReference type="CDD" id="cd00383">
    <property type="entry name" value="trans_reg_C"/>
    <property type="match status" value="1"/>
</dbReference>
<evidence type="ECO:0000256" key="9">
    <source>
        <dbReference type="PROSITE-ProRule" id="PRU01091"/>
    </source>
</evidence>
<dbReference type="GO" id="GO:0000156">
    <property type="term" value="F:phosphorelay response regulator activity"/>
    <property type="evidence" value="ECO:0007669"/>
    <property type="project" value="TreeGrafter"/>
</dbReference>
<keyword evidence="2 8" id="KW-0597">Phosphoprotein</keyword>
<evidence type="ECO:0000256" key="1">
    <source>
        <dbReference type="ARBA" id="ARBA00018672"/>
    </source>
</evidence>
<dbReference type="STRING" id="119641.SAMN05421842_10739"/>
<keyword evidence="6" id="KW-0804">Transcription</keyword>
<dbReference type="SUPFAM" id="SSF52172">
    <property type="entry name" value="CheY-like"/>
    <property type="match status" value="1"/>
</dbReference>
<keyword evidence="13" id="KW-1185">Reference proteome</keyword>
<feature type="domain" description="Response regulatory" evidence="10">
    <location>
        <begin position="7"/>
        <end position="120"/>
    </location>
</feature>
<dbReference type="InterPro" id="IPR036388">
    <property type="entry name" value="WH-like_DNA-bd_sf"/>
</dbReference>
<dbReference type="OrthoDB" id="9790442at2"/>
<dbReference type="PROSITE" id="PS50110">
    <property type="entry name" value="RESPONSE_REGULATORY"/>
    <property type="match status" value="1"/>
</dbReference>
<dbReference type="FunFam" id="1.10.10.10:FF:000018">
    <property type="entry name" value="DNA-binding response regulator ResD"/>
    <property type="match status" value="1"/>
</dbReference>
<dbReference type="InterPro" id="IPR016032">
    <property type="entry name" value="Sig_transdc_resp-reg_C-effctor"/>
</dbReference>
<dbReference type="GO" id="GO:0005829">
    <property type="term" value="C:cytosol"/>
    <property type="evidence" value="ECO:0007669"/>
    <property type="project" value="TreeGrafter"/>
</dbReference>
<keyword evidence="3" id="KW-0902">Two-component regulatory system</keyword>
<dbReference type="RefSeq" id="WP_090089833.1">
    <property type="nucleotide sequence ID" value="NZ_FOMG01000007.1"/>
</dbReference>
<dbReference type="InterPro" id="IPR011006">
    <property type="entry name" value="CheY-like_superfamily"/>
</dbReference>
<evidence type="ECO:0000259" key="10">
    <source>
        <dbReference type="PROSITE" id="PS50110"/>
    </source>
</evidence>
<dbReference type="InterPro" id="IPR039420">
    <property type="entry name" value="WalR-like"/>
</dbReference>
<evidence type="ECO:0000256" key="4">
    <source>
        <dbReference type="ARBA" id="ARBA00023015"/>
    </source>
</evidence>
<accession>A0A1I1L2L1</accession>
<evidence type="ECO:0000256" key="3">
    <source>
        <dbReference type="ARBA" id="ARBA00023012"/>
    </source>
</evidence>
<dbReference type="InterPro" id="IPR001867">
    <property type="entry name" value="OmpR/PhoB-type_DNA-bd"/>
</dbReference>